<organism evidence="2 3">
    <name type="scientific">Trametes cubensis</name>
    <dbReference type="NCBI Taxonomy" id="1111947"/>
    <lineage>
        <taxon>Eukaryota</taxon>
        <taxon>Fungi</taxon>
        <taxon>Dikarya</taxon>
        <taxon>Basidiomycota</taxon>
        <taxon>Agaricomycotina</taxon>
        <taxon>Agaricomycetes</taxon>
        <taxon>Polyporales</taxon>
        <taxon>Polyporaceae</taxon>
        <taxon>Trametes</taxon>
    </lineage>
</organism>
<feature type="transmembrane region" description="Helical" evidence="1">
    <location>
        <begin position="5"/>
        <end position="20"/>
    </location>
</feature>
<feature type="transmembrane region" description="Helical" evidence="1">
    <location>
        <begin position="86"/>
        <end position="104"/>
    </location>
</feature>
<feature type="transmembrane region" description="Helical" evidence="1">
    <location>
        <begin position="156"/>
        <end position="177"/>
    </location>
</feature>
<keyword evidence="3" id="KW-1185">Reference proteome</keyword>
<comment type="caution">
    <text evidence="2">The sequence shown here is derived from an EMBL/GenBank/DDBJ whole genome shotgun (WGS) entry which is preliminary data.</text>
</comment>
<name>A0AAD7XE59_9APHY</name>
<evidence type="ECO:0000313" key="2">
    <source>
        <dbReference type="EMBL" id="KAJ8502099.1"/>
    </source>
</evidence>
<evidence type="ECO:0000256" key="1">
    <source>
        <dbReference type="SAM" id="Phobius"/>
    </source>
</evidence>
<feature type="transmembrane region" description="Helical" evidence="1">
    <location>
        <begin position="198"/>
        <end position="222"/>
    </location>
</feature>
<dbReference type="EMBL" id="JAPEVG010000002">
    <property type="protein sequence ID" value="KAJ8502099.1"/>
    <property type="molecule type" value="Genomic_DNA"/>
</dbReference>
<sequence length="343" mass="37266">MLFGAFTVLFTIAIWILLYREKVRGRSTTNRVLCATSTAMWLLSVAHLAIDVTRAIRGFAVGGQTVGGTEAFYARIDDPTDVAKNAVYLVMTLLADSFVSYRLYVVWNRAWWVLIVPVLLLIATTVAGFGVCIEIGLTKPGDPIFANNLQPWIRAFFALSLTTNLLATVLITGRIMWTNRRVREYRANGAATGSHWDVIETMIQSAAIYSAALIAVLGTYLANSNAQYVCLDSIQPLIGIVFTLIIIRVGLASTMNDSVRGGSGDGLPHHHRGAHRSAVPGQLQTIGGHTYPLQPVAINVSVSRVRDGDGEADADGISFDAFRSDGKERHVVDDVESGKMSPE</sequence>
<feature type="transmembrane region" description="Helical" evidence="1">
    <location>
        <begin position="32"/>
        <end position="50"/>
    </location>
</feature>
<feature type="transmembrane region" description="Helical" evidence="1">
    <location>
        <begin position="111"/>
        <end position="136"/>
    </location>
</feature>
<keyword evidence="1" id="KW-0812">Transmembrane</keyword>
<keyword evidence="1" id="KW-0472">Membrane</keyword>
<evidence type="ECO:0000313" key="3">
    <source>
        <dbReference type="Proteomes" id="UP001215151"/>
    </source>
</evidence>
<dbReference type="AlphaFoldDB" id="A0AAD7XE59"/>
<feature type="transmembrane region" description="Helical" evidence="1">
    <location>
        <begin position="234"/>
        <end position="251"/>
    </location>
</feature>
<keyword evidence="1" id="KW-1133">Transmembrane helix</keyword>
<dbReference type="Proteomes" id="UP001215151">
    <property type="component" value="Unassembled WGS sequence"/>
</dbReference>
<accession>A0AAD7XE59</accession>
<reference evidence="2" key="1">
    <citation type="submission" date="2022-11" db="EMBL/GenBank/DDBJ databases">
        <title>Genome Sequence of Cubamyces cubensis.</title>
        <authorList>
            <person name="Buettner E."/>
        </authorList>
    </citation>
    <scope>NUCLEOTIDE SEQUENCE</scope>
    <source>
        <strain evidence="2">MPL-01</strain>
    </source>
</reference>
<gene>
    <name evidence="2" type="ORF">ONZ51_g141</name>
</gene>
<proteinExistence type="predicted"/>
<protein>
    <submittedName>
        <fullName evidence="2">Uncharacterized protein</fullName>
    </submittedName>
</protein>